<dbReference type="SUPFAM" id="SSF53474">
    <property type="entry name" value="alpha/beta-Hydrolases"/>
    <property type="match status" value="1"/>
</dbReference>
<feature type="domain" description="Thioesterase" evidence="2">
    <location>
        <begin position="21"/>
        <end position="244"/>
    </location>
</feature>
<name>A0A077NWS7_XENBV</name>
<evidence type="ECO:0000259" key="2">
    <source>
        <dbReference type="Pfam" id="PF00975"/>
    </source>
</evidence>
<dbReference type="EMBL" id="CBSV010000220">
    <property type="protein sequence ID" value="CDH02908.1"/>
    <property type="molecule type" value="Genomic_DNA"/>
</dbReference>
<dbReference type="InterPro" id="IPR012223">
    <property type="entry name" value="TEII"/>
</dbReference>
<dbReference type="AlphaFoldDB" id="A0A077NWS7"/>
<dbReference type="RefSeq" id="WP_038221787.1">
    <property type="nucleotide sequence ID" value="NZ_CAWLWD010000045.1"/>
</dbReference>
<accession>A0A077NWS7</accession>
<dbReference type="Pfam" id="PF00975">
    <property type="entry name" value="Thioesterase"/>
    <property type="match status" value="1"/>
</dbReference>
<protein>
    <submittedName>
        <fullName evidence="3">Putative Gramicidin S biosynthesis protein grsT</fullName>
        <ecNumber evidence="3">3.1.2.14</ecNumber>
    </submittedName>
</protein>
<dbReference type="InterPro" id="IPR001031">
    <property type="entry name" value="Thioesterase"/>
</dbReference>
<gene>
    <name evidence="3" type="ORF">XBFM1_490001</name>
</gene>
<dbReference type="GO" id="GO:0016297">
    <property type="term" value="F:fatty acyl-[ACP] hydrolase activity"/>
    <property type="evidence" value="ECO:0007669"/>
    <property type="project" value="UniProtKB-EC"/>
</dbReference>
<dbReference type="Proteomes" id="UP000028487">
    <property type="component" value="Unassembled WGS sequence"/>
</dbReference>
<evidence type="ECO:0000313" key="3">
    <source>
        <dbReference type="EMBL" id="CDH02908.1"/>
    </source>
</evidence>
<reference evidence="3" key="1">
    <citation type="submission" date="2013-07" db="EMBL/GenBank/DDBJ databases">
        <title>Sub-species coevolution in mutualistic symbiosis.</title>
        <authorList>
            <person name="Murfin K."/>
            <person name="Klassen J."/>
            <person name="Lee M."/>
            <person name="Forst S."/>
            <person name="Stock P."/>
            <person name="Goodrich-Blair H."/>
        </authorList>
    </citation>
    <scope>NUCLEOTIDE SEQUENCE [LARGE SCALE GENOMIC DNA]</scope>
    <source>
        <strain evidence="3">Feltiae Moldova</strain>
    </source>
</reference>
<dbReference type="HOGENOM" id="CLU_070456_1_1_6"/>
<dbReference type="PANTHER" id="PTHR11487">
    <property type="entry name" value="THIOESTERASE"/>
    <property type="match status" value="1"/>
</dbReference>
<evidence type="ECO:0000313" key="4">
    <source>
        <dbReference type="Proteomes" id="UP000028487"/>
    </source>
</evidence>
<sequence>MIEKSPSCFIKLNTVSNPEIRIFCFPYAGGSSATFVPFAKKIKSNAEFLVIQPPGKGSRIREKPHNDMSHLVEDIYVNIKSLLNKPYLFFGHSLGSRVAFELIRKINAASLPLPIEFIASGSKGPQVPAIREPLSGLLDKDFINGLQTFGRVDKQVIDNAELLSLILPAIKADFKISEEYHYVGTESFSCPLTVFGGKNDAIVTEQELYSWLDLFEQEKKVIIFEGTHFFIDDNNEPVIDTVQNIIKSKSSQQYNRYPPTI</sequence>
<dbReference type="GO" id="GO:0008610">
    <property type="term" value="P:lipid biosynthetic process"/>
    <property type="evidence" value="ECO:0007669"/>
    <property type="project" value="TreeGrafter"/>
</dbReference>
<evidence type="ECO:0000256" key="1">
    <source>
        <dbReference type="ARBA" id="ARBA00007169"/>
    </source>
</evidence>
<comment type="similarity">
    <text evidence="1">Belongs to the thioesterase family.</text>
</comment>
<proteinExistence type="inferred from homology"/>
<dbReference type="PANTHER" id="PTHR11487:SF0">
    <property type="entry name" value="S-ACYL FATTY ACID SYNTHASE THIOESTERASE, MEDIUM CHAIN"/>
    <property type="match status" value="1"/>
</dbReference>
<keyword evidence="3" id="KW-0378">Hydrolase</keyword>
<comment type="caution">
    <text evidence="3">The sequence shown here is derived from an EMBL/GenBank/DDBJ whole genome shotgun (WGS) entry which is preliminary data.</text>
</comment>
<dbReference type="Gene3D" id="3.40.50.1820">
    <property type="entry name" value="alpha/beta hydrolase"/>
    <property type="match status" value="1"/>
</dbReference>
<organism evidence="3 4">
    <name type="scientific">Xenorhabdus bovienii str. feltiae Moldova</name>
    <dbReference type="NCBI Taxonomy" id="1398200"/>
    <lineage>
        <taxon>Bacteria</taxon>
        <taxon>Pseudomonadati</taxon>
        <taxon>Pseudomonadota</taxon>
        <taxon>Gammaproteobacteria</taxon>
        <taxon>Enterobacterales</taxon>
        <taxon>Morganellaceae</taxon>
        <taxon>Xenorhabdus</taxon>
    </lineage>
</organism>
<dbReference type="InterPro" id="IPR029058">
    <property type="entry name" value="AB_hydrolase_fold"/>
</dbReference>
<dbReference type="EC" id="3.1.2.14" evidence="3"/>